<sequence>MDNSTDPDRQAAVAALAAAIELHTRFPGDTEAIPESVLEARVVLVRLYLAIEDASAAQEAMDDLIRTARGQTPPVRTYGLEVTELYEARKRALEAAGTATLEIVCEGACAISINERQSAPGANLLLGTYRVWVKGAKPDAGWTFHEVELVEPDGVVTITYEDPNPPAAVAVPAPPVEAAAKRMLPRAVEIAGAATGVGLLVVGAVLLSLDGKCSKTKTAPTAETTVEACGDTYESTVGGVSLLGVGGGLLVVSGVMLTIDEVQVGRAKGRQVTVAASFRF</sequence>
<proteinExistence type="predicted"/>
<dbReference type="AlphaFoldDB" id="A0A0C2DAS2"/>
<dbReference type="Proteomes" id="UP000031599">
    <property type="component" value="Unassembled WGS sequence"/>
</dbReference>
<evidence type="ECO:0000313" key="2">
    <source>
        <dbReference type="EMBL" id="KIG18610.1"/>
    </source>
</evidence>
<evidence type="ECO:0000313" key="3">
    <source>
        <dbReference type="Proteomes" id="UP000031599"/>
    </source>
</evidence>
<name>A0A0C2DAS2_9BACT</name>
<keyword evidence="1" id="KW-1133">Transmembrane helix</keyword>
<feature type="transmembrane region" description="Helical" evidence="1">
    <location>
        <begin position="190"/>
        <end position="209"/>
    </location>
</feature>
<accession>A0A0C2DAS2</accession>
<organism evidence="2 3">
    <name type="scientific">Enhygromyxa salina</name>
    <dbReference type="NCBI Taxonomy" id="215803"/>
    <lineage>
        <taxon>Bacteria</taxon>
        <taxon>Pseudomonadati</taxon>
        <taxon>Myxococcota</taxon>
        <taxon>Polyangia</taxon>
        <taxon>Nannocystales</taxon>
        <taxon>Nannocystaceae</taxon>
        <taxon>Enhygromyxa</taxon>
    </lineage>
</organism>
<evidence type="ECO:0000256" key="1">
    <source>
        <dbReference type="SAM" id="Phobius"/>
    </source>
</evidence>
<keyword evidence="1" id="KW-0472">Membrane</keyword>
<gene>
    <name evidence="2" type="ORF">DB30_00295</name>
</gene>
<reference evidence="2 3" key="1">
    <citation type="submission" date="2014-12" db="EMBL/GenBank/DDBJ databases">
        <title>Genome assembly of Enhygromyxa salina DSM 15201.</title>
        <authorList>
            <person name="Sharma G."/>
            <person name="Subramanian S."/>
        </authorList>
    </citation>
    <scope>NUCLEOTIDE SEQUENCE [LARGE SCALE GENOMIC DNA]</scope>
    <source>
        <strain evidence="2 3">DSM 15201</strain>
    </source>
</reference>
<protein>
    <submittedName>
        <fullName evidence="2">Uncharacterized protein</fullName>
    </submittedName>
</protein>
<feature type="transmembrane region" description="Helical" evidence="1">
    <location>
        <begin position="240"/>
        <end position="259"/>
    </location>
</feature>
<keyword evidence="1" id="KW-0812">Transmembrane</keyword>
<dbReference type="EMBL" id="JMCC02000010">
    <property type="protein sequence ID" value="KIG18610.1"/>
    <property type="molecule type" value="Genomic_DNA"/>
</dbReference>
<comment type="caution">
    <text evidence="2">The sequence shown here is derived from an EMBL/GenBank/DDBJ whole genome shotgun (WGS) entry which is preliminary data.</text>
</comment>